<evidence type="ECO:0000259" key="1">
    <source>
        <dbReference type="Pfam" id="PF13460"/>
    </source>
</evidence>
<protein>
    <submittedName>
        <fullName evidence="2">Oxidoreductase</fullName>
    </submittedName>
</protein>
<keyword evidence="3" id="KW-1185">Reference proteome</keyword>
<dbReference type="OrthoDB" id="9798632at2"/>
<proteinExistence type="predicted"/>
<feature type="domain" description="NAD(P)-binding" evidence="1">
    <location>
        <begin position="23"/>
        <end position="144"/>
    </location>
</feature>
<name>A0A323T4U2_9BACI</name>
<gene>
    <name evidence="2" type="ORF">CR194_18435</name>
</gene>
<dbReference type="Gene3D" id="3.40.50.720">
    <property type="entry name" value="NAD(P)-binding Rossmann-like Domain"/>
    <property type="match status" value="1"/>
</dbReference>
<organism evidence="2 3">
    <name type="scientific">Salipaludibacillus keqinensis</name>
    <dbReference type="NCBI Taxonomy" id="2045207"/>
    <lineage>
        <taxon>Bacteria</taxon>
        <taxon>Bacillati</taxon>
        <taxon>Bacillota</taxon>
        <taxon>Bacilli</taxon>
        <taxon>Bacillales</taxon>
        <taxon>Bacillaceae</taxon>
    </lineage>
</organism>
<sequence>MVHWKQYGEKEEVDKLKKALVAGATGLVGRHVVKELINSKKYDEIHLVTRRRTPFYKHPLVQEHLISFDELDQIDEVFEKVNDVFVTLGTTMKQAKSHQAFIKVDYTYPIKLAEMAKKYHTDRFLLVSAMGADRESRFFYNRVKGTLEEGLMTMKLPALHIFRPSLLIGERYEFRAGEKSAEWLSKPLSFFLIGSLKKFKPVKGSHVAASMYEVAQQDSPGTHIYESDQIRHLGHVLKA</sequence>
<dbReference type="Pfam" id="PF13460">
    <property type="entry name" value="NAD_binding_10"/>
    <property type="match status" value="1"/>
</dbReference>
<evidence type="ECO:0000313" key="2">
    <source>
        <dbReference type="EMBL" id="PYZ91612.1"/>
    </source>
</evidence>
<dbReference type="PANTHER" id="PTHR14097:SF7">
    <property type="entry name" value="OXIDOREDUCTASE HTATIP2"/>
    <property type="match status" value="1"/>
</dbReference>
<dbReference type="Proteomes" id="UP000248214">
    <property type="component" value="Unassembled WGS sequence"/>
</dbReference>
<dbReference type="PANTHER" id="PTHR14097">
    <property type="entry name" value="OXIDOREDUCTASE HTATIP2"/>
    <property type="match status" value="1"/>
</dbReference>
<dbReference type="SUPFAM" id="SSF51735">
    <property type="entry name" value="NAD(P)-binding Rossmann-fold domains"/>
    <property type="match status" value="1"/>
</dbReference>
<reference evidence="2 3" key="1">
    <citation type="submission" date="2017-10" db="EMBL/GenBank/DDBJ databases">
        <title>Bacillus sp. nov., a halophilic bacterium isolated from a Keqin Lake.</title>
        <authorList>
            <person name="Wang H."/>
        </authorList>
    </citation>
    <scope>NUCLEOTIDE SEQUENCE [LARGE SCALE GENOMIC DNA]</scope>
    <source>
        <strain evidence="2 3">KQ-12</strain>
    </source>
</reference>
<dbReference type="InterPro" id="IPR016040">
    <property type="entry name" value="NAD(P)-bd_dom"/>
</dbReference>
<evidence type="ECO:0000313" key="3">
    <source>
        <dbReference type="Proteomes" id="UP000248214"/>
    </source>
</evidence>
<dbReference type="InterPro" id="IPR036291">
    <property type="entry name" value="NAD(P)-bd_dom_sf"/>
</dbReference>
<comment type="caution">
    <text evidence="2">The sequence shown here is derived from an EMBL/GenBank/DDBJ whole genome shotgun (WGS) entry which is preliminary data.</text>
</comment>
<dbReference type="EMBL" id="PDOD01000006">
    <property type="protein sequence ID" value="PYZ91612.1"/>
    <property type="molecule type" value="Genomic_DNA"/>
</dbReference>
<accession>A0A323T4U2</accession>
<dbReference type="AlphaFoldDB" id="A0A323T4U2"/>